<dbReference type="Pfam" id="PF21446">
    <property type="entry name" value="Gp34_trimer"/>
    <property type="match status" value="1"/>
</dbReference>
<proteinExistence type="predicted"/>
<feature type="domain" description="Long-tail fiber proximal subunit trimerization" evidence="1">
    <location>
        <begin position="176"/>
        <end position="238"/>
    </location>
</feature>
<sequence length="656" mass="68453">MAGNLIQITDAGRAALVAPDNTGTVARRVVEIGLGTAAFAFDKGMKTLPNERKRVTTFGGDNVAPDTVHVVIQDDSDDQYSLYAYGLYLDNGVLFGVYVQSTPILEKSPAAVLLLASDTVFASIDAALLQFGPTTFLNPPATTERKGVAELATQAEVDAGADDTRIVTPKKAAARYAALTGAAFSGPVSVAGTDAGGAHVRAIGGEYGAFLRVDGKTAALLSTKQGDTIGTSNGMLPFYWSLLTGKVTIDGTGRGAEFGGAVEVAGDLSVGQSAAEAHIRLGPTDGYLYSSAQSVGFWSPTKGAFQYLFADRTFRIDGKLAWHEGNLNPLDKTKGGTLGGDLTFAAGKRLILAEGSLASPSLTFANDGAPDTGLYHSADGQFGVTCNGASVVRFTPTLAAFDQAVTGPTPPTGDRSTRFATTEWVVQRMATQEIGTILLEVRTSVRAGCLKLNGALLNRADYPELWAYAQASGAIVADADWGAKGFFGCFSYGDGATTFRIPEFRGEFPRFWDDGRGIDIGRGIGTFQIFLNASHAHGASAAAVGDHAHSAWTDAQGQHNHPLHDPGHAHGVRMGRVGVVATSYGQGWGPYNWDRQDMHGTEGAGTGIWLDAAGNHGHNVGIGGAGSHSHAITIGADGGNEARPRNIALLAMIRAY</sequence>
<dbReference type="Proteomes" id="UP000220629">
    <property type="component" value="Unassembled WGS sequence"/>
</dbReference>
<protein>
    <recommendedName>
        <fullName evidence="1">Long-tail fiber proximal subunit trimerization domain-containing protein</fullName>
    </recommendedName>
</protein>
<organism evidence="2 3">
    <name type="scientific">Burkholderia gladioli</name>
    <name type="common">Pseudomonas marginata</name>
    <name type="synonym">Phytomonas marginata</name>
    <dbReference type="NCBI Taxonomy" id="28095"/>
    <lineage>
        <taxon>Bacteria</taxon>
        <taxon>Pseudomonadati</taxon>
        <taxon>Pseudomonadota</taxon>
        <taxon>Betaproteobacteria</taxon>
        <taxon>Burkholderiales</taxon>
        <taxon>Burkholderiaceae</taxon>
        <taxon>Burkholderia</taxon>
    </lineage>
</organism>
<dbReference type="AlphaFoldDB" id="A0A2A7S9Y0"/>
<name>A0A2A7S9Y0_BURGA</name>
<dbReference type="RefSeq" id="WP_098154705.1">
    <property type="nucleotide sequence ID" value="NZ_PDDY01000004.1"/>
</dbReference>
<dbReference type="SUPFAM" id="SSF88874">
    <property type="entry name" value="Receptor-binding domain of short tail fibre protein gp12"/>
    <property type="match status" value="1"/>
</dbReference>
<evidence type="ECO:0000259" key="1">
    <source>
        <dbReference type="Pfam" id="PF21446"/>
    </source>
</evidence>
<reference evidence="3" key="1">
    <citation type="submission" date="2017-09" db="EMBL/GenBank/DDBJ databases">
        <title>FDA dAtabase for Regulatory Grade micrObial Sequences (FDA-ARGOS): Supporting development and validation of Infectious Disease Dx tests.</title>
        <authorList>
            <person name="Minogue T."/>
            <person name="Wolcott M."/>
            <person name="Wasieloski L."/>
            <person name="Aguilar W."/>
            <person name="Moore D."/>
            <person name="Tallon L."/>
            <person name="Sadzewicz L."/>
            <person name="Ott S."/>
            <person name="Zhao X."/>
            <person name="Nagaraj S."/>
            <person name="Vavikolanu K."/>
            <person name="Aluvathingal J."/>
            <person name="Nadendla S."/>
            <person name="Sichtig H."/>
        </authorList>
    </citation>
    <scope>NUCLEOTIDE SEQUENCE [LARGE SCALE GENOMIC DNA]</scope>
    <source>
        <strain evidence="3">FDAARGOS_390</strain>
    </source>
</reference>
<dbReference type="InterPro" id="IPR048390">
    <property type="entry name" value="Gp34_trimer"/>
</dbReference>
<dbReference type="Gene3D" id="3.90.1340.10">
    <property type="entry name" value="Phage tail collar domain"/>
    <property type="match status" value="1"/>
</dbReference>
<comment type="caution">
    <text evidence="2">The sequence shown here is derived from an EMBL/GenBank/DDBJ whole genome shotgun (WGS) entry which is preliminary data.</text>
</comment>
<dbReference type="InterPro" id="IPR037053">
    <property type="entry name" value="Phage_tail_collar_dom_sf"/>
</dbReference>
<dbReference type="EMBL" id="PDDY01000004">
    <property type="protein sequence ID" value="PEH40050.1"/>
    <property type="molecule type" value="Genomic_DNA"/>
</dbReference>
<accession>A0A2A7S9Y0</accession>
<evidence type="ECO:0000313" key="2">
    <source>
        <dbReference type="EMBL" id="PEH40050.1"/>
    </source>
</evidence>
<evidence type="ECO:0000313" key="3">
    <source>
        <dbReference type="Proteomes" id="UP000220629"/>
    </source>
</evidence>
<gene>
    <name evidence="2" type="ORF">CRM94_38215</name>
</gene>